<protein>
    <recommendedName>
        <fullName evidence="4">Porin</fullName>
    </recommendedName>
</protein>
<feature type="signal peptide" evidence="1">
    <location>
        <begin position="1"/>
        <end position="18"/>
    </location>
</feature>
<keyword evidence="1" id="KW-0732">Signal</keyword>
<dbReference type="AlphaFoldDB" id="A0A7X2ITZ4"/>
<dbReference type="RefSeq" id="WP_154381261.1">
    <property type="nucleotide sequence ID" value="NZ_WKJJ01000027.1"/>
</dbReference>
<evidence type="ECO:0000256" key="1">
    <source>
        <dbReference type="SAM" id="SignalP"/>
    </source>
</evidence>
<accession>A0A7X2ITZ4</accession>
<gene>
    <name evidence="2" type="ORF">GJ700_30695</name>
</gene>
<keyword evidence="3" id="KW-1185">Reference proteome</keyword>
<sequence length="337" mass="36941">MKHLISCALLAFSHAALAEDSTVFYLRAQTESLETASNRANHGFGMGELRWQTDLLRGVVTARHDTRDGDVLRVNELSLERPLAGGFATAGKKVMSWDVGYAFRPLDVVQQEDRRALNPVTLEGVPMLAWEAFDESRAVTIVWTNPGHGKREQPKGDGALAVRLYRQQGSTDQYAVLRVSARNGVEGGVSFSHVASDALEWHGSVLLQQRHDEWIVSRTAPPRWQRVDGGGKALAGLTWTTESKFSVLGEAWVDRTAARGRQRNVLLRASQTEGDLEVAADVLWQPGQGAYRGSRVASVGTTWKASPWLLSASLRHFSGAASHVARNVAVATLQYAF</sequence>
<comment type="caution">
    <text evidence="2">The sequence shown here is derived from an EMBL/GenBank/DDBJ whole genome shotgun (WGS) entry which is preliminary data.</text>
</comment>
<evidence type="ECO:0000313" key="3">
    <source>
        <dbReference type="Proteomes" id="UP000446768"/>
    </source>
</evidence>
<proteinExistence type="predicted"/>
<evidence type="ECO:0008006" key="4">
    <source>
        <dbReference type="Google" id="ProtNLM"/>
    </source>
</evidence>
<reference evidence="2 3" key="1">
    <citation type="submission" date="2019-11" db="EMBL/GenBank/DDBJ databases">
        <title>Novel species isolated from a subtropical stream in China.</title>
        <authorList>
            <person name="Lu H."/>
        </authorList>
    </citation>
    <scope>NUCLEOTIDE SEQUENCE [LARGE SCALE GENOMIC DNA]</scope>
    <source>
        <strain evidence="2 3">FT92W</strain>
    </source>
</reference>
<dbReference type="Proteomes" id="UP000446768">
    <property type="component" value="Unassembled WGS sequence"/>
</dbReference>
<feature type="chain" id="PRO_5030727163" description="Porin" evidence="1">
    <location>
        <begin position="19"/>
        <end position="337"/>
    </location>
</feature>
<evidence type="ECO:0000313" key="2">
    <source>
        <dbReference type="EMBL" id="MRV76090.1"/>
    </source>
</evidence>
<dbReference type="EMBL" id="WKJJ01000027">
    <property type="protein sequence ID" value="MRV76090.1"/>
    <property type="molecule type" value="Genomic_DNA"/>
</dbReference>
<name>A0A7X2ITZ4_9BURK</name>
<organism evidence="2 3">
    <name type="scientific">Pseudoduganella rivuli</name>
    <dbReference type="NCBI Taxonomy" id="2666085"/>
    <lineage>
        <taxon>Bacteria</taxon>
        <taxon>Pseudomonadati</taxon>
        <taxon>Pseudomonadota</taxon>
        <taxon>Betaproteobacteria</taxon>
        <taxon>Burkholderiales</taxon>
        <taxon>Oxalobacteraceae</taxon>
        <taxon>Telluria group</taxon>
        <taxon>Pseudoduganella</taxon>
    </lineage>
</organism>